<dbReference type="Pfam" id="PF00196">
    <property type="entry name" value="GerE"/>
    <property type="match status" value="1"/>
</dbReference>
<dbReference type="Gene3D" id="3.30.450.40">
    <property type="match status" value="1"/>
</dbReference>
<dbReference type="SUPFAM" id="SSF52540">
    <property type="entry name" value="P-loop containing nucleoside triphosphate hydrolases"/>
    <property type="match status" value="1"/>
</dbReference>
<evidence type="ECO:0000256" key="2">
    <source>
        <dbReference type="ARBA" id="ARBA00023163"/>
    </source>
</evidence>
<feature type="region of interest" description="Disordered" evidence="4">
    <location>
        <begin position="1"/>
        <end position="21"/>
    </location>
</feature>
<dbReference type="InterPro" id="IPR000719">
    <property type="entry name" value="Prot_kinase_dom"/>
</dbReference>
<dbReference type="GO" id="GO:0004672">
    <property type="term" value="F:protein kinase activity"/>
    <property type="evidence" value="ECO:0007669"/>
    <property type="project" value="InterPro"/>
</dbReference>
<dbReference type="Pfam" id="PF13191">
    <property type="entry name" value="AAA_16"/>
    <property type="match status" value="1"/>
</dbReference>
<dbReference type="PROSITE" id="PS50043">
    <property type="entry name" value="HTH_LUXR_2"/>
    <property type="match status" value="1"/>
</dbReference>
<dbReference type="Proteomes" id="UP000247078">
    <property type="component" value="Unassembled WGS sequence"/>
</dbReference>
<dbReference type="Pfam" id="PF00069">
    <property type="entry name" value="Pkinase"/>
    <property type="match status" value="1"/>
</dbReference>
<dbReference type="PROSITE" id="PS00622">
    <property type="entry name" value="HTH_LUXR_1"/>
    <property type="match status" value="1"/>
</dbReference>
<feature type="domain" description="HTH luxR-type" evidence="6">
    <location>
        <begin position="1436"/>
        <end position="1496"/>
    </location>
</feature>
<feature type="coiled-coil region" evidence="3">
    <location>
        <begin position="1118"/>
        <end position="1145"/>
    </location>
</feature>
<comment type="caution">
    <text evidence="7">The sequence shown here is derived from an EMBL/GenBank/DDBJ whole genome shotgun (WGS) entry which is preliminary data.</text>
</comment>
<feature type="compositionally biased region" description="Basic and acidic residues" evidence="4">
    <location>
        <begin position="1205"/>
        <end position="1215"/>
    </location>
</feature>
<accession>A0A855Y9Z3</accession>
<keyword evidence="3" id="KW-0175">Coiled coil</keyword>
<evidence type="ECO:0000313" key="7">
    <source>
        <dbReference type="EMBL" id="PWW42075.1"/>
    </source>
</evidence>
<evidence type="ECO:0000259" key="6">
    <source>
        <dbReference type="PROSITE" id="PS50043"/>
    </source>
</evidence>
<protein>
    <submittedName>
        <fullName evidence="7">Putative ATPase</fullName>
    </submittedName>
</protein>
<proteinExistence type="predicted"/>
<keyword evidence="2" id="KW-0804">Transcription</keyword>
<dbReference type="SUPFAM" id="SSF55781">
    <property type="entry name" value="GAF domain-like"/>
    <property type="match status" value="1"/>
</dbReference>
<dbReference type="InterPro" id="IPR027417">
    <property type="entry name" value="P-loop_NTPase"/>
</dbReference>
<dbReference type="PANTHER" id="PTHR43642">
    <property type="entry name" value="HYBRID SIGNAL TRANSDUCTION HISTIDINE KINASE G"/>
    <property type="match status" value="1"/>
</dbReference>
<feature type="compositionally biased region" description="Basic and acidic residues" evidence="4">
    <location>
        <begin position="9"/>
        <end position="21"/>
    </location>
</feature>
<sequence length="1499" mass="169637">MKGTNIIEHATEDRDSGKEGLPLDRIRNDAPKITLKEFIEHYSPMKLEVFLPLARAIVSCVGNVHRLQTLHLDLRPEHIDVLNNGYEVSLNTSGCTVLRSAEGYIRPHPIESGIPEGSLPYCSPENTGRMQRQIDERSDLYSLGVIFYEMLTGRLPFLANTALEWVYLHLAQSPSPLNLSGIHGSDALESIVMKLLEKNPDSRYPNTAYLLADLDRIGQSADTLLAEPGFHGRVHEMSVLIQAFDSACLGSTEIMYVTGEAGMGKTSLIHQVFRNEQHARPFFYITGKFEQLSMESPYQPIIQAFRGLIRHLLGEPKQASEHWGRKLRESLGIYAGVITGIIPEADLMLGQVPAVEELPANESKKRFVHAFRKFVQTLATRECPLVLFIDDVQWADSSSLQLIDALLCDPESQYLMIVCAYRQAETDVSQLPGYQADGSAALQAVIRHIHLSPLGLEDMNGIVKAKLSSDTHATQSLTELLYQQSGGNPFHFQQILLRLQDDQTLLYDEEHRHWQWDLGQIIEHNLSYSVQDLITLKLRRLNEEAQKLLQVAACVGSTFHPKFIALVLNQHAEVLLPLWSMIVAEGMIMPTSDQQFKFAHDHIQKQIYSSMDVTSRQALHLRIGSCLRDLYPENEEHTYEKVHHLNRGSASIADPQEILRLVQLNADAGHRAKSASAHDVALGYFRQAIELLPAGYWEMAFETCFELHIQRAECEYLCGNHAQSEQEIERLLERARNPVERSKVQMIRIMQYINQGKYSEGTALGLECLRDLRISITPNPGKFTLFIESKRIEWMLQNRYEQLTHLEEMQDQERISAMNLIAAITPSTFFTDKKVFFLLMCQAIQLSLQYGNTPVSAAVYSAYGLLQGIALGKFERGYAMGKVGMELSNRYNIPSIQSRTYTMFGGVLCQFAGDASEGDIYLENALQMGMNSGDYIFASYAIGAHVNSLYTRAPLGEFSKILADYLTVLETTKDEFVRQNIYLYQQYILALQGKTDAPDSFSSTHFDEIEFLERISGEETSVTTLFQYNTYKTQLFYLLGHYEEAMHWARQARSHEIYATHLPHLPECLFYESLAMVAACILPHQRSTWLTLKRRFNRNIRRFRQWAAWSPVNYQSRLLLLEAELARVSRDMQRAEHLYDQCIREARERGDLRVASLASEIAATHYENQGKRKSASFYLQSSIQGYEQWEVPIKVTQLEQLQQHWHQEQEPEHASHTSLPPSDSSDEMEKIEQSMRSASFPDQLAAIDRLGLSPLLQTMQDTSSQTEMDTVVADIMKSILIYAGASKVALLTGSAEPFFIQGYADLEIPSASSNGIIHDMNGLPEGIIRYVFRTQERVRYDGGEDSWLIHNPYISKHQPQSVLCIPVAVHGTLLGVLYLENRLARSVFNEEHSTVLVTMASHVILMGLLHHSHETPDSSQSSPEEGTDSISTLIEEPLTERELEVLALIAAGLSNKEIAEHLVIAIGTVKVHVKHIFAKLKVNRRTKAIAQAKELNLLE</sequence>
<evidence type="ECO:0000313" key="8">
    <source>
        <dbReference type="Proteomes" id="UP000247078"/>
    </source>
</evidence>
<dbReference type="InterPro" id="IPR029016">
    <property type="entry name" value="GAF-like_dom_sf"/>
</dbReference>
<dbReference type="InterPro" id="IPR000792">
    <property type="entry name" value="Tscrpt_reg_LuxR_C"/>
</dbReference>
<dbReference type="GO" id="GO:0003677">
    <property type="term" value="F:DNA binding"/>
    <property type="evidence" value="ECO:0007669"/>
    <property type="project" value="InterPro"/>
</dbReference>
<dbReference type="SUPFAM" id="SSF46894">
    <property type="entry name" value="C-terminal effector domain of the bipartite response regulators"/>
    <property type="match status" value="1"/>
</dbReference>
<dbReference type="SMART" id="SM00220">
    <property type="entry name" value="S_TKc"/>
    <property type="match status" value="1"/>
</dbReference>
<dbReference type="InterPro" id="IPR053159">
    <property type="entry name" value="Hybrid_Histidine_Kinase"/>
</dbReference>
<dbReference type="PRINTS" id="PR00038">
    <property type="entry name" value="HTHLUXR"/>
</dbReference>
<evidence type="ECO:0000256" key="4">
    <source>
        <dbReference type="SAM" id="MobiDB-lite"/>
    </source>
</evidence>
<dbReference type="PROSITE" id="PS50011">
    <property type="entry name" value="PROTEIN_KINASE_DOM"/>
    <property type="match status" value="1"/>
</dbReference>
<gene>
    <name evidence="7" type="ORF">DET56_104130</name>
</gene>
<organism evidence="7 8">
    <name type="scientific">Paenibacillus pabuli</name>
    <dbReference type="NCBI Taxonomy" id="1472"/>
    <lineage>
        <taxon>Bacteria</taxon>
        <taxon>Bacillati</taxon>
        <taxon>Bacillota</taxon>
        <taxon>Bacilli</taxon>
        <taxon>Bacillales</taxon>
        <taxon>Paenibacillaceae</taxon>
        <taxon>Paenibacillus</taxon>
    </lineage>
</organism>
<dbReference type="InterPro" id="IPR041664">
    <property type="entry name" value="AAA_16"/>
</dbReference>
<dbReference type="Pfam" id="PF01590">
    <property type="entry name" value="GAF"/>
    <property type="match status" value="1"/>
</dbReference>
<evidence type="ECO:0000259" key="5">
    <source>
        <dbReference type="PROSITE" id="PS50011"/>
    </source>
</evidence>
<dbReference type="EMBL" id="QGTZ01000004">
    <property type="protein sequence ID" value="PWW42075.1"/>
    <property type="molecule type" value="Genomic_DNA"/>
</dbReference>
<dbReference type="Gene3D" id="1.10.10.10">
    <property type="entry name" value="Winged helix-like DNA-binding domain superfamily/Winged helix DNA-binding domain"/>
    <property type="match status" value="1"/>
</dbReference>
<dbReference type="InterPro" id="IPR011009">
    <property type="entry name" value="Kinase-like_dom_sf"/>
</dbReference>
<dbReference type="GO" id="GO:0005524">
    <property type="term" value="F:ATP binding"/>
    <property type="evidence" value="ECO:0007669"/>
    <property type="project" value="InterPro"/>
</dbReference>
<keyword evidence="1" id="KW-0805">Transcription regulation</keyword>
<dbReference type="CDD" id="cd06170">
    <property type="entry name" value="LuxR_C_like"/>
    <property type="match status" value="1"/>
</dbReference>
<feature type="domain" description="Protein kinase" evidence="5">
    <location>
        <begin position="1"/>
        <end position="225"/>
    </location>
</feature>
<evidence type="ECO:0000256" key="1">
    <source>
        <dbReference type="ARBA" id="ARBA00023015"/>
    </source>
</evidence>
<dbReference type="RefSeq" id="WP_109999149.1">
    <property type="nucleotide sequence ID" value="NZ_QGTZ01000004.1"/>
</dbReference>
<dbReference type="SUPFAM" id="SSF56112">
    <property type="entry name" value="Protein kinase-like (PK-like)"/>
    <property type="match status" value="1"/>
</dbReference>
<reference evidence="7 8" key="1">
    <citation type="submission" date="2018-05" db="EMBL/GenBank/DDBJ databases">
        <title>Freshwater and sediment microbial communities from various areas in North America, analyzing microbe dynamics in response to fracking.</title>
        <authorList>
            <person name="Lamendella R."/>
        </authorList>
    </citation>
    <scope>NUCLEOTIDE SEQUENCE [LARGE SCALE GENOMIC DNA]</scope>
    <source>
        <strain evidence="7 8">DB-3</strain>
    </source>
</reference>
<dbReference type="InterPro" id="IPR016032">
    <property type="entry name" value="Sig_transdc_resp-reg_C-effctor"/>
</dbReference>
<dbReference type="Gene3D" id="1.10.510.10">
    <property type="entry name" value="Transferase(Phosphotransferase) domain 1"/>
    <property type="match status" value="1"/>
</dbReference>
<feature type="region of interest" description="Disordered" evidence="4">
    <location>
        <begin position="1202"/>
        <end position="1235"/>
    </location>
</feature>
<evidence type="ECO:0000256" key="3">
    <source>
        <dbReference type="SAM" id="Coils"/>
    </source>
</evidence>
<dbReference type="SMART" id="SM00421">
    <property type="entry name" value="HTH_LUXR"/>
    <property type="match status" value="1"/>
</dbReference>
<dbReference type="PANTHER" id="PTHR43642:SF1">
    <property type="entry name" value="HYBRID SIGNAL TRANSDUCTION HISTIDINE KINASE G"/>
    <property type="match status" value="1"/>
</dbReference>
<name>A0A855Y9Z3_9BACL</name>
<dbReference type="Gene3D" id="3.40.50.300">
    <property type="entry name" value="P-loop containing nucleotide triphosphate hydrolases"/>
    <property type="match status" value="1"/>
</dbReference>
<dbReference type="GO" id="GO:0045892">
    <property type="term" value="P:negative regulation of DNA-templated transcription"/>
    <property type="evidence" value="ECO:0007669"/>
    <property type="project" value="UniProtKB-ARBA"/>
</dbReference>
<dbReference type="InterPro" id="IPR036388">
    <property type="entry name" value="WH-like_DNA-bd_sf"/>
</dbReference>
<dbReference type="InterPro" id="IPR003018">
    <property type="entry name" value="GAF"/>
</dbReference>